<evidence type="ECO:0000256" key="1">
    <source>
        <dbReference type="SAM" id="MobiDB-lite"/>
    </source>
</evidence>
<evidence type="ECO:0000313" key="3">
    <source>
        <dbReference type="EMBL" id="TYG48511.1"/>
    </source>
</evidence>
<dbReference type="EMBL" id="CM017710">
    <property type="protein sequence ID" value="TYG48511.1"/>
    <property type="molecule type" value="Genomic_DNA"/>
</dbReference>
<feature type="signal peptide" evidence="2">
    <location>
        <begin position="1"/>
        <end position="20"/>
    </location>
</feature>
<gene>
    <name evidence="3" type="ORF">ES288_D10G020600v1</name>
</gene>
<keyword evidence="4" id="KW-1185">Reference proteome</keyword>
<evidence type="ECO:0000313" key="4">
    <source>
        <dbReference type="Proteomes" id="UP000323506"/>
    </source>
</evidence>
<feature type="compositionally biased region" description="Low complexity" evidence="1">
    <location>
        <begin position="24"/>
        <end position="56"/>
    </location>
</feature>
<feature type="compositionally biased region" description="Polar residues" evidence="1">
    <location>
        <begin position="57"/>
        <end position="66"/>
    </location>
</feature>
<keyword evidence="2" id="KW-0732">Signal</keyword>
<evidence type="ECO:0000256" key="2">
    <source>
        <dbReference type="SAM" id="SignalP"/>
    </source>
</evidence>
<accession>A0A5D2AUI9</accession>
<proteinExistence type="predicted"/>
<dbReference type="Proteomes" id="UP000323506">
    <property type="component" value="Chromosome D10"/>
</dbReference>
<organism evidence="3 4">
    <name type="scientific">Gossypium darwinii</name>
    <name type="common">Darwin's cotton</name>
    <name type="synonym">Gossypium barbadense var. darwinii</name>
    <dbReference type="NCBI Taxonomy" id="34276"/>
    <lineage>
        <taxon>Eukaryota</taxon>
        <taxon>Viridiplantae</taxon>
        <taxon>Streptophyta</taxon>
        <taxon>Embryophyta</taxon>
        <taxon>Tracheophyta</taxon>
        <taxon>Spermatophyta</taxon>
        <taxon>Magnoliopsida</taxon>
        <taxon>eudicotyledons</taxon>
        <taxon>Gunneridae</taxon>
        <taxon>Pentapetalae</taxon>
        <taxon>rosids</taxon>
        <taxon>malvids</taxon>
        <taxon>Malvales</taxon>
        <taxon>Malvaceae</taxon>
        <taxon>Malvoideae</taxon>
        <taxon>Gossypium</taxon>
    </lineage>
</organism>
<dbReference type="AlphaFoldDB" id="A0A5D2AUI9"/>
<name>A0A5D2AUI9_GOSDA</name>
<protein>
    <submittedName>
        <fullName evidence="3">Uncharacterized protein</fullName>
    </submittedName>
</protein>
<feature type="chain" id="PRO_5023141243" evidence="2">
    <location>
        <begin position="21"/>
        <end position="81"/>
    </location>
</feature>
<sequence length="81" mass="7956">MARQLVVLALVLIVLAGVVSIDASSAGGSPASAPAGASTGGSAASSSPTSQPTTPSLSGNADNSLNKLPFKNMVGFWQKNK</sequence>
<reference evidence="3 4" key="1">
    <citation type="submission" date="2019-06" db="EMBL/GenBank/DDBJ databases">
        <title>WGS assembly of Gossypium darwinii.</title>
        <authorList>
            <person name="Chen Z.J."/>
            <person name="Sreedasyam A."/>
            <person name="Ando A."/>
            <person name="Song Q."/>
            <person name="De L."/>
            <person name="Hulse-Kemp A."/>
            <person name="Ding M."/>
            <person name="Ye W."/>
            <person name="Kirkbride R."/>
            <person name="Jenkins J."/>
            <person name="Plott C."/>
            <person name="Lovell J."/>
            <person name="Lin Y.-M."/>
            <person name="Vaughn R."/>
            <person name="Liu B."/>
            <person name="Li W."/>
            <person name="Simpson S."/>
            <person name="Scheffler B."/>
            <person name="Saski C."/>
            <person name="Grover C."/>
            <person name="Hu G."/>
            <person name="Conover J."/>
            <person name="Carlson J."/>
            <person name="Shu S."/>
            <person name="Boston L."/>
            <person name="Williams M."/>
            <person name="Peterson D."/>
            <person name="Mcgee K."/>
            <person name="Jones D."/>
            <person name="Wendel J."/>
            <person name="Stelly D."/>
            <person name="Grimwood J."/>
            <person name="Schmutz J."/>
        </authorList>
    </citation>
    <scope>NUCLEOTIDE SEQUENCE [LARGE SCALE GENOMIC DNA]</scope>
    <source>
        <strain evidence="3">1808015.09</strain>
    </source>
</reference>
<feature type="region of interest" description="Disordered" evidence="1">
    <location>
        <begin position="24"/>
        <end position="67"/>
    </location>
</feature>